<organism evidence="1 2">
    <name type="scientific">Halospeciosus flavus</name>
    <dbReference type="NCBI Taxonomy" id="3032283"/>
    <lineage>
        <taxon>Archaea</taxon>
        <taxon>Methanobacteriati</taxon>
        <taxon>Methanobacteriota</taxon>
        <taxon>Stenosarchaea group</taxon>
        <taxon>Halobacteria</taxon>
        <taxon>Halobacteriales</taxon>
        <taxon>Halobacteriaceae</taxon>
        <taxon>Halospeciosus</taxon>
    </lineage>
</organism>
<dbReference type="RefSeq" id="WP_279530233.1">
    <property type="nucleotide sequence ID" value="NZ_CP122313.1"/>
</dbReference>
<evidence type="ECO:0000313" key="2">
    <source>
        <dbReference type="Proteomes" id="UP001596447"/>
    </source>
</evidence>
<dbReference type="AlphaFoldDB" id="A0ABD5YZF3"/>
<evidence type="ECO:0000313" key="1">
    <source>
        <dbReference type="EMBL" id="MFC7198293.1"/>
    </source>
</evidence>
<proteinExistence type="predicted"/>
<name>A0ABD5YZF3_9EURY</name>
<reference evidence="1 2" key="1">
    <citation type="journal article" date="2019" name="Int. J. Syst. Evol. Microbiol.">
        <title>The Global Catalogue of Microorganisms (GCM) 10K type strain sequencing project: providing services to taxonomists for standard genome sequencing and annotation.</title>
        <authorList>
            <consortium name="The Broad Institute Genomics Platform"/>
            <consortium name="The Broad Institute Genome Sequencing Center for Infectious Disease"/>
            <person name="Wu L."/>
            <person name="Ma J."/>
        </authorList>
    </citation>
    <scope>NUCLEOTIDE SEQUENCE [LARGE SCALE GENOMIC DNA]</scope>
    <source>
        <strain evidence="1 2">XZGYJ-43</strain>
    </source>
</reference>
<gene>
    <name evidence="1" type="ORF">ACFQJ9_02145</name>
</gene>
<dbReference type="Proteomes" id="UP001596447">
    <property type="component" value="Unassembled WGS sequence"/>
</dbReference>
<keyword evidence="2" id="KW-1185">Reference proteome</keyword>
<sequence length="76" mass="8270">MTVSLNKMADKDSAPLVQIDELTKIASIDLENVDNVSPSLRDDLLAFLLALDDEDYASAAELCGRVSEDLETLAEE</sequence>
<dbReference type="EMBL" id="JBHTAR010000003">
    <property type="protein sequence ID" value="MFC7198293.1"/>
    <property type="molecule type" value="Genomic_DNA"/>
</dbReference>
<comment type="caution">
    <text evidence="1">The sequence shown here is derived from an EMBL/GenBank/DDBJ whole genome shotgun (WGS) entry which is preliminary data.</text>
</comment>
<accession>A0ABD5YZF3</accession>
<protein>
    <submittedName>
        <fullName evidence="1">Uncharacterized protein</fullName>
    </submittedName>
</protein>